<protein>
    <submittedName>
        <fullName evidence="2">Uncharacterized protein</fullName>
    </submittedName>
</protein>
<dbReference type="AlphaFoldDB" id="A0A8J3A4X8"/>
<reference evidence="3 5" key="2">
    <citation type="submission" date="2020-02" db="EMBL/GenBank/DDBJ databases">
        <title>Genome sequence of Parvularcula flava strain NH6-79.</title>
        <authorList>
            <person name="Abdul Karim M.H."/>
            <person name="Lam M.Q."/>
            <person name="Chen S.J."/>
            <person name="Yahya A."/>
            <person name="Shahir S."/>
            <person name="Shamsir M.S."/>
            <person name="Chong C.S."/>
        </authorList>
    </citation>
    <scope>NUCLEOTIDE SEQUENCE [LARGE SCALE GENOMIC DNA]</scope>
    <source>
        <strain evidence="3 5">NH6-79</strain>
    </source>
</reference>
<reference evidence="2" key="1">
    <citation type="journal article" date="2014" name="Int. J. Syst. Evol. Microbiol.">
        <title>Complete genome sequence of Corynebacterium casei LMG S-19264T (=DSM 44701T), isolated from a smear-ripened cheese.</title>
        <authorList>
            <consortium name="US DOE Joint Genome Institute (JGI-PGF)"/>
            <person name="Walter F."/>
            <person name="Albersmeier A."/>
            <person name="Kalinowski J."/>
            <person name="Ruckert C."/>
        </authorList>
    </citation>
    <scope>NUCLEOTIDE SEQUENCE</scope>
    <source>
        <strain evidence="2">CGMCC 1.14984</strain>
    </source>
</reference>
<keyword evidence="1" id="KW-0812">Transmembrane</keyword>
<keyword evidence="1" id="KW-0472">Membrane</keyword>
<dbReference type="RefSeq" id="WP_155142407.1">
    <property type="nucleotide sequence ID" value="NZ_BMGZ01000005.1"/>
</dbReference>
<dbReference type="EMBL" id="VCJR02000005">
    <property type="protein sequence ID" value="NHK29399.1"/>
    <property type="molecule type" value="Genomic_DNA"/>
</dbReference>
<dbReference type="Proteomes" id="UP000621856">
    <property type="component" value="Unassembled WGS sequence"/>
</dbReference>
<keyword evidence="1" id="KW-1133">Transmembrane helix</keyword>
<reference evidence="2" key="3">
    <citation type="submission" date="2020-09" db="EMBL/GenBank/DDBJ databases">
        <authorList>
            <person name="Sun Q."/>
            <person name="Zhou Y."/>
        </authorList>
    </citation>
    <scope>NUCLEOTIDE SEQUENCE</scope>
    <source>
        <strain evidence="2">CGMCC 1.14984</strain>
    </source>
</reference>
<evidence type="ECO:0000313" key="3">
    <source>
        <dbReference type="EMBL" id="NHK29399.1"/>
    </source>
</evidence>
<sequence length="977" mass="112007">MEEEQLNQVLSVAEVIVLSNFAPQFKKFLNKAAKVDKKRRSNLYAHVPSQLHSFAAIFDGKLHTTLKSKAFHSNPVAGMRTILSGVRSDGSGDARVTRTAVFLAWLIFYHESFAKELYDDLVKHLASSDQTDSNYPQSNIASFEQWKSWKQDFADLVLDSDNSRDGQRHRYIPQSGIEVDEASLADTIVDKVVNILPSVRVFPSTADLSTVFIDFEGRWKRFSLVGIAALASMILLVGIALSLHVGTRVDGLQRAVAAEEFGRFLVDISPAIPPSQQAIIQPKIADSSLGDNLKGLALSQLGLAYIFWDIEEAKEHAEAAVISSPDQIVPLFRLLIVHVAENDLVAASSVITKLRELDNLTESNGIKELLENEWVLKFEYSTNDMPNVDTLWRLLTLIPDQYTREIYMLAWGDRFHLETLDNSLSERFTKYTQDCSSLQAKLATSWCKLSSIRGSGAIDLEDFLPQLHAFIEEAELKGDHFQSNMFRSVKVELLLNNAPDRRDEAFEIAEKLLENSRELEDRIFSRLVYSVFYYSYVNKEWAVALMYGRILYDRYGAKFEERYYEERFLERYQEVEWKYGSPQTNQAITSYFESHCSTTGKCWPFQVISRKWSCVASEFDREDFKCRYSLEEVAEEVLSEYKEEISEFEIGSPEERDAYRYAREMLSKWGGEYGAFLIADYRLKNVSDLTSESGNWVRLERAQTLLNGLNSGGILGSMRSEFDPQPFAEVQDRLDRQEAYVLALRDYWLERKSFQCREDTRQFSDNIWEYELGLLLKAENLSRSTITAKVRSRDLSDHSSKFEFLQVETAERRRMGDFLFRSRHLLGGCSDYSLSKTAIFFADDINYFSEVRNRNDIEDLAKLYIASAFLRYNLILKNTGNTDETAGDLVTDYGRSCLARSTAAVLLIDNDAIYSQNKNSFLHLEALALANACYAFTNREDIVRDKIIEQYNAVRSMYPVDCVPCRRWDEMSGFISR</sequence>
<organism evidence="2 4">
    <name type="scientific">Aquisalinus luteolus</name>
    <dbReference type="NCBI Taxonomy" id="1566827"/>
    <lineage>
        <taxon>Bacteria</taxon>
        <taxon>Pseudomonadati</taxon>
        <taxon>Pseudomonadota</taxon>
        <taxon>Alphaproteobacteria</taxon>
        <taxon>Parvularculales</taxon>
        <taxon>Parvularculaceae</taxon>
        <taxon>Aquisalinus</taxon>
    </lineage>
</organism>
<gene>
    <name evidence="3" type="ORF">FF098_015900</name>
    <name evidence="2" type="ORF">GCM10011355_34200</name>
</gene>
<comment type="caution">
    <text evidence="2">The sequence shown here is derived from an EMBL/GenBank/DDBJ whole genome shotgun (WGS) entry which is preliminary data.</text>
</comment>
<dbReference type="Proteomes" id="UP000818603">
    <property type="component" value="Unassembled WGS sequence"/>
</dbReference>
<feature type="transmembrane region" description="Helical" evidence="1">
    <location>
        <begin position="222"/>
        <end position="245"/>
    </location>
</feature>
<name>A0A8J3A4X8_9PROT</name>
<keyword evidence="5" id="KW-1185">Reference proteome</keyword>
<proteinExistence type="predicted"/>
<evidence type="ECO:0000256" key="1">
    <source>
        <dbReference type="SAM" id="Phobius"/>
    </source>
</evidence>
<accession>A0A8J3A4X8</accession>
<dbReference type="EMBL" id="BMGZ01000005">
    <property type="protein sequence ID" value="GGI02067.1"/>
    <property type="molecule type" value="Genomic_DNA"/>
</dbReference>
<evidence type="ECO:0000313" key="4">
    <source>
        <dbReference type="Proteomes" id="UP000621856"/>
    </source>
</evidence>
<evidence type="ECO:0000313" key="5">
    <source>
        <dbReference type="Proteomes" id="UP000818603"/>
    </source>
</evidence>
<evidence type="ECO:0000313" key="2">
    <source>
        <dbReference type="EMBL" id="GGI02067.1"/>
    </source>
</evidence>